<proteinExistence type="predicted"/>
<evidence type="ECO:0000313" key="2">
    <source>
        <dbReference type="EMBL" id="KAG7088828.1"/>
    </source>
</evidence>
<protein>
    <recommendedName>
        <fullName evidence="1">Protein kinase domain-containing protein</fullName>
    </recommendedName>
</protein>
<dbReference type="InterPro" id="IPR011009">
    <property type="entry name" value="Kinase-like_dom_sf"/>
</dbReference>
<reference evidence="2" key="1">
    <citation type="journal article" date="2021" name="Genome Biol. Evol.">
        <title>The assembled and annotated genome of the fairy-ring fungus Marasmius oreades.</title>
        <authorList>
            <person name="Hiltunen M."/>
            <person name="Ament-Velasquez S.L."/>
            <person name="Johannesson H."/>
        </authorList>
    </citation>
    <scope>NUCLEOTIDE SEQUENCE</scope>
    <source>
        <strain evidence="2">03SP1</strain>
    </source>
</reference>
<dbReference type="Gene3D" id="1.10.510.10">
    <property type="entry name" value="Transferase(Phosphotransferase) domain 1"/>
    <property type="match status" value="1"/>
</dbReference>
<dbReference type="AlphaFoldDB" id="A0A9P7RTL5"/>
<evidence type="ECO:0000259" key="1">
    <source>
        <dbReference type="PROSITE" id="PS50011"/>
    </source>
</evidence>
<dbReference type="Pfam" id="PF07714">
    <property type="entry name" value="PK_Tyr_Ser-Thr"/>
    <property type="match status" value="1"/>
</dbReference>
<dbReference type="PROSITE" id="PS50011">
    <property type="entry name" value="PROTEIN_KINASE_DOM"/>
    <property type="match status" value="1"/>
</dbReference>
<comment type="caution">
    <text evidence="2">The sequence shown here is derived from an EMBL/GenBank/DDBJ whole genome shotgun (WGS) entry which is preliminary data.</text>
</comment>
<name>A0A9P7RTL5_9AGAR</name>
<dbReference type="EMBL" id="CM032188">
    <property type="protein sequence ID" value="KAG7088828.1"/>
    <property type="molecule type" value="Genomic_DNA"/>
</dbReference>
<evidence type="ECO:0000313" key="3">
    <source>
        <dbReference type="Proteomes" id="UP001049176"/>
    </source>
</evidence>
<dbReference type="OrthoDB" id="346907at2759"/>
<sequence length="146" mass="16181">MSEHLSSTGTRKPTSFFAGSTRWMAPELVHAQAEDKKIHVTTYSDVYAYGAVFLEVITGQLPYPHRSSDFLVILDIIQGVRPYQRSMVSAQMSALSLRGSAGSTSSVDVIWSVVESCWDPLPVVRPKMKDVVKLLVDLQVPPRCQV</sequence>
<dbReference type="PANTHER" id="PTHR23257">
    <property type="entry name" value="SERINE-THREONINE PROTEIN KINASE"/>
    <property type="match status" value="1"/>
</dbReference>
<dbReference type="KEGG" id="more:E1B28_012783"/>
<dbReference type="RefSeq" id="XP_043005299.1">
    <property type="nucleotide sequence ID" value="XM_043157929.1"/>
</dbReference>
<dbReference type="InterPro" id="IPR050167">
    <property type="entry name" value="Ser_Thr_protein_kinase"/>
</dbReference>
<dbReference type="SUPFAM" id="SSF56112">
    <property type="entry name" value="Protein kinase-like (PK-like)"/>
    <property type="match status" value="1"/>
</dbReference>
<feature type="domain" description="Protein kinase" evidence="1">
    <location>
        <begin position="1"/>
        <end position="140"/>
    </location>
</feature>
<gene>
    <name evidence="2" type="ORF">E1B28_012783</name>
</gene>
<organism evidence="2 3">
    <name type="scientific">Marasmius oreades</name>
    <name type="common">fairy-ring Marasmius</name>
    <dbReference type="NCBI Taxonomy" id="181124"/>
    <lineage>
        <taxon>Eukaryota</taxon>
        <taxon>Fungi</taxon>
        <taxon>Dikarya</taxon>
        <taxon>Basidiomycota</taxon>
        <taxon>Agaricomycotina</taxon>
        <taxon>Agaricomycetes</taxon>
        <taxon>Agaricomycetidae</taxon>
        <taxon>Agaricales</taxon>
        <taxon>Marasmiineae</taxon>
        <taxon>Marasmiaceae</taxon>
        <taxon>Marasmius</taxon>
    </lineage>
</organism>
<keyword evidence="3" id="KW-1185">Reference proteome</keyword>
<dbReference type="GO" id="GO:0005524">
    <property type="term" value="F:ATP binding"/>
    <property type="evidence" value="ECO:0007669"/>
    <property type="project" value="InterPro"/>
</dbReference>
<accession>A0A9P7RTL5</accession>
<dbReference type="Proteomes" id="UP001049176">
    <property type="component" value="Chromosome 8"/>
</dbReference>
<dbReference type="GO" id="GO:0004672">
    <property type="term" value="F:protein kinase activity"/>
    <property type="evidence" value="ECO:0007669"/>
    <property type="project" value="InterPro"/>
</dbReference>
<dbReference type="InterPro" id="IPR000719">
    <property type="entry name" value="Prot_kinase_dom"/>
</dbReference>
<dbReference type="GeneID" id="66081858"/>
<dbReference type="InterPro" id="IPR001245">
    <property type="entry name" value="Ser-Thr/Tyr_kinase_cat_dom"/>
</dbReference>